<dbReference type="STRING" id="693986.MOC_4793"/>
<proteinExistence type="predicted"/>
<protein>
    <submittedName>
        <fullName evidence="2">Heavy metal transport/detoxification protein</fullName>
    </submittedName>
</protein>
<evidence type="ECO:0000313" key="3">
    <source>
        <dbReference type="Proteomes" id="UP000029492"/>
    </source>
</evidence>
<feature type="domain" description="HMA" evidence="1">
    <location>
        <begin position="10"/>
        <end position="73"/>
    </location>
</feature>
<dbReference type="Gene3D" id="3.30.70.100">
    <property type="match status" value="1"/>
</dbReference>
<dbReference type="SUPFAM" id="SSF55008">
    <property type="entry name" value="HMA, heavy metal-associated domain"/>
    <property type="match status" value="1"/>
</dbReference>
<dbReference type="EMBL" id="CP003811">
    <property type="protein sequence ID" value="AIQ92548.1"/>
    <property type="molecule type" value="Genomic_DNA"/>
</dbReference>
<dbReference type="AlphaFoldDB" id="A0A089P3D7"/>
<dbReference type="eggNOG" id="COG2608">
    <property type="taxonomic scope" value="Bacteria"/>
</dbReference>
<evidence type="ECO:0000259" key="1">
    <source>
        <dbReference type="PROSITE" id="PS50846"/>
    </source>
</evidence>
<accession>A0A089P3D7</accession>
<evidence type="ECO:0000313" key="2">
    <source>
        <dbReference type="EMBL" id="AIQ92548.1"/>
    </source>
</evidence>
<dbReference type="Proteomes" id="UP000029492">
    <property type="component" value="Chromosome"/>
</dbReference>
<dbReference type="Pfam" id="PF00403">
    <property type="entry name" value="HMA"/>
    <property type="match status" value="1"/>
</dbReference>
<organism evidence="2 3">
    <name type="scientific">Methylobacterium oryzae CBMB20</name>
    <dbReference type="NCBI Taxonomy" id="693986"/>
    <lineage>
        <taxon>Bacteria</taxon>
        <taxon>Pseudomonadati</taxon>
        <taxon>Pseudomonadota</taxon>
        <taxon>Alphaproteobacteria</taxon>
        <taxon>Hyphomicrobiales</taxon>
        <taxon>Methylobacteriaceae</taxon>
        <taxon>Methylobacterium</taxon>
    </lineage>
</organism>
<dbReference type="HOGENOM" id="CLU_134973_5_0_5"/>
<dbReference type="PROSITE" id="PS50846">
    <property type="entry name" value="HMA_2"/>
    <property type="match status" value="1"/>
</dbReference>
<dbReference type="KEGG" id="mor:MOC_4793"/>
<dbReference type="CDD" id="cd00371">
    <property type="entry name" value="HMA"/>
    <property type="match status" value="1"/>
</dbReference>
<gene>
    <name evidence="2" type="ORF">MOC_4793</name>
</gene>
<sequence length="77" mass="8190">MEARMDETRTDLLMRVEGMTCDGCAAAVTRTVKRIDPAADVQVDRDAGRVAIRTDAQALTLAEALTKAGYTATAMTG</sequence>
<dbReference type="InterPro" id="IPR006121">
    <property type="entry name" value="HMA_dom"/>
</dbReference>
<reference evidence="2 3" key="1">
    <citation type="journal article" date="2014" name="PLoS ONE">
        <title>Genome Information of Methylobacterium oryzae, a Plant-Probiotic Methylotroph in the Phyllosphere.</title>
        <authorList>
            <person name="Kwak M.J."/>
            <person name="Jeong H."/>
            <person name="Madhaiyan M."/>
            <person name="Lee Y."/>
            <person name="Sa T.M."/>
            <person name="Oh T.K."/>
            <person name="Kim J.F."/>
        </authorList>
    </citation>
    <scope>NUCLEOTIDE SEQUENCE [LARGE SCALE GENOMIC DNA]</scope>
    <source>
        <strain evidence="2 3">CBMB20</strain>
    </source>
</reference>
<dbReference type="InterPro" id="IPR036163">
    <property type="entry name" value="HMA_dom_sf"/>
</dbReference>
<keyword evidence="3" id="KW-1185">Reference proteome</keyword>
<dbReference type="GO" id="GO:0046872">
    <property type="term" value="F:metal ion binding"/>
    <property type="evidence" value="ECO:0007669"/>
    <property type="project" value="InterPro"/>
</dbReference>
<name>A0A089P3D7_9HYPH</name>